<dbReference type="InterPro" id="IPR036259">
    <property type="entry name" value="MFS_trans_sf"/>
</dbReference>
<evidence type="ECO:0000256" key="6">
    <source>
        <dbReference type="SAM" id="Phobius"/>
    </source>
</evidence>
<protein>
    <recommendedName>
        <fullName evidence="7">Major facilitator superfamily (MFS) profile domain-containing protein</fullName>
    </recommendedName>
</protein>
<proteinExistence type="predicted"/>
<feature type="domain" description="Major facilitator superfamily (MFS) profile" evidence="7">
    <location>
        <begin position="102"/>
        <end position="530"/>
    </location>
</feature>
<keyword evidence="4 6" id="KW-0472">Membrane</keyword>
<comment type="subcellular location">
    <subcellularLocation>
        <location evidence="1">Membrane</location>
        <topology evidence="1">Multi-pass membrane protein</topology>
    </subcellularLocation>
</comment>
<feature type="transmembrane region" description="Helical" evidence="6">
    <location>
        <begin position="100"/>
        <end position="119"/>
    </location>
</feature>
<name>A0ABQ9P2V5_9PEZI</name>
<feature type="transmembrane region" description="Helical" evidence="6">
    <location>
        <begin position="471"/>
        <end position="491"/>
    </location>
</feature>
<sequence>MDTEKTNSHDGETLENSVGPDATGPHGINLSPDDDHNVPPNTIVETDRREVDEQLKLEKEDGSKGASPIASSNSSVSRTIVSFAEGDSDNPHNWTEWRKAYTVVVAIFTVINSTIGSSIAAGATDPLSRYFNVSDQAQLVLPTSIFLVGYTVGPLVWGPLSESYGRKGVMFYAFFGFTVFTLACALAPTWAGLIIFRLLAGVFASCPIAVVGGICADVYDDPTTRGRAMAIFMAATTWGPVIGPPISGFVSVITWRWAFWVGLIIAGATWLPLAFMPETYAAVILKKRAKKSRKQLDDPNIFAPIELEEKNIRHTITVVLTRPVRMFFFEPIVLFSCLYLSLVYSIFYIFFQSYPLIYGGIYGFNAGEQGLAFLPIGVGAILACCIYLLWDSVLTRAHSRDAPWSRSEESRRLPLACLAGPFIVASLFWAGWTAKEEIHWIVPVLSGITFGIGFLLIFMALLNYVVDAYEIFAASAMAAASTSRSVFGAVLPFAARPMYRRLGVPWACSLLGFLSLAMCVIPFVFIKYGDKIRANSKFCQYLLQKKREEEETKQREASESSPERQV</sequence>
<feature type="compositionally biased region" description="Low complexity" evidence="5">
    <location>
        <begin position="64"/>
        <end position="73"/>
    </location>
</feature>
<feature type="transmembrane region" description="Helical" evidence="6">
    <location>
        <begin position="231"/>
        <end position="253"/>
    </location>
</feature>
<evidence type="ECO:0000259" key="7">
    <source>
        <dbReference type="PROSITE" id="PS50850"/>
    </source>
</evidence>
<accession>A0ABQ9P2V5</accession>
<dbReference type="Proteomes" id="UP001172684">
    <property type="component" value="Unassembled WGS sequence"/>
</dbReference>
<feature type="region of interest" description="Disordered" evidence="5">
    <location>
        <begin position="1"/>
        <end position="73"/>
    </location>
</feature>
<feature type="transmembrane region" description="Helical" evidence="6">
    <location>
        <begin position="139"/>
        <end position="157"/>
    </location>
</feature>
<dbReference type="PANTHER" id="PTHR23502">
    <property type="entry name" value="MAJOR FACILITATOR SUPERFAMILY"/>
    <property type="match status" value="1"/>
</dbReference>
<evidence type="ECO:0000313" key="9">
    <source>
        <dbReference type="Proteomes" id="UP001172684"/>
    </source>
</evidence>
<feature type="transmembrane region" description="Helical" evidence="6">
    <location>
        <begin position="438"/>
        <end position="464"/>
    </location>
</feature>
<feature type="compositionally biased region" description="Basic and acidic residues" evidence="5">
    <location>
        <begin position="45"/>
        <end position="63"/>
    </location>
</feature>
<gene>
    <name evidence="8" type="ORF">H2201_002698</name>
</gene>
<evidence type="ECO:0000256" key="4">
    <source>
        <dbReference type="ARBA" id="ARBA00023136"/>
    </source>
</evidence>
<feature type="transmembrane region" description="Helical" evidence="6">
    <location>
        <begin position="413"/>
        <end position="432"/>
    </location>
</feature>
<organism evidence="8 9">
    <name type="scientific">Coniosporium apollinis</name>
    <dbReference type="NCBI Taxonomy" id="61459"/>
    <lineage>
        <taxon>Eukaryota</taxon>
        <taxon>Fungi</taxon>
        <taxon>Dikarya</taxon>
        <taxon>Ascomycota</taxon>
        <taxon>Pezizomycotina</taxon>
        <taxon>Dothideomycetes</taxon>
        <taxon>Dothideomycetes incertae sedis</taxon>
        <taxon>Coniosporium</taxon>
    </lineage>
</organism>
<comment type="caution">
    <text evidence="8">The sequence shown here is derived from an EMBL/GenBank/DDBJ whole genome shotgun (WGS) entry which is preliminary data.</text>
</comment>
<dbReference type="InterPro" id="IPR011701">
    <property type="entry name" value="MFS"/>
</dbReference>
<feature type="region of interest" description="Disordered" evidence="5">
    <location>
        <begin position="547"/>
        <end position="566"/>
    </location>
</feature>
<dbReference type="Pfam" id="PF07690">
    <property type="entry name" value="MFS_1"/>
    <property type="match status" value="1"/>
</dbReference>
<feature type="transmembrane region" description="Helical" evidence="6">
    <location>
        <begin position="503"/>
        <end position="526"/>
    </location>
</feature>
<evidence type="ECO:0000256" key="3">
    <source>
        <dbReference type="ARBA" id="ARBA00022989"/>
    </source>
</evidence>
<evidence type="ECO:0000256" key="2">
    <source>
        <dbReference type="ARBA" id="ARBA00022692"/>
    </source>
</evidence>
<feature type="transmembrane region" description="Helical" evidence="6">
    <location>
        <begin position="332"/>
        <end position="351"/>
    </location>
</feature>
<dbReference type="CDD" id="cd17323">
    <property type="entry name" value="MFS_Tpo1_MDR_like"/>
    <property type="match status" value="1"/>
</dbReference>
<evidence type="ECO:0000256" key="1">
    <source>
        <dbReference type="ARBA" id="ARBA00004141"/>
    </source>
</evidence>
<keyword evidence="2 6" id="KW-0812">Transmembrane</keyword>
<evidence type="ECO:0000313" key="8">
    <source>
        <dbReference type="EMBL" id="KAJ9667178.1"/>
    </source>
</evidence>
<dbReference type="EMBL" id="JAPDRL010000014">
    <property type="protein sequence ID" value="KAJ9667178.1"/>
    <property type="molecule type" value="Genomic_DNA"/>
</dbReference>
<keyword evidence="9" id="KW-1185">Reference proteome</keyword>
<evidence type="ECO:0000256" key="5">
    <source>
        <dbReference type="SAM" id="MobiDB-lite"/>
    </source>
</evidence>
<feature type="transmembrane region" description="Helical" evidence="6">
    <location>
        <begin position="194"/>
        <end position="219"/>
    </location>
</feature>
<keyword evidence="3 6" id="KW-1133">Transmembrane helix</keyword>
<dbReference type="Gene3D" id="1.20.1250.20">
    <property type="entry name" value="MFS general substrate transporter like domains"/>
    <property type="match status" value="1"/>
</dbReference>
<dbReference type="PROSITE" id="PS50850">
    <property type="entry name" value="MFS"/>
    <property type="match status" value="1"/>
</dbReference>
<feature type="compositionally biased region" description="Basic and acidic residues" evidence="5">
    <location>
        <begin position="1"/>
        <end position="12"/>
    </location>
</feature>
<feature type="transmembrane region" description="Helical" evidence="6">
    <location>
        <begin position="371"/>
        <end position="390"/>
    </location>
</feature>
<feature type="transmembrane region" description="Helical" evidence="6">
    <location>
        <begin position="259"/>
        <end position="285"/>
    </location>
</feature>
<feature type="transmembrane region" description="Helical" evidence="6">
    <location>
        <begin position="169"/>
        <end position="188"/>
    </location>
</feature>
<dbReference type="SUPFAM" id="SSF103473">
    <property type="entry name" value="MFS general substrate transporter"/>
    <property type="match status" value="1"/>
</dbReference>
<dbReference type="InterPro" id="IPR020846">
    <property type="entry name" value="MFS_dom"/>
</dbReference>
<reference evidence="8" key="1">
    <citation type="submission" date="2022-10" db="EMBL/GenBank/DDBJ databases">
        <title>Culturing micro-colonial fungi from biological soil crusts in the Mojave desert and describing Neophaeococcomyces mojavensis, and introducing the new genera and species Taxawa tesnikishii.</title>
        <authorList>
            <person name="Kurbessoian T."/>
            <person name="Stajich J.E."/>
        </authorList>
    </citation>
    <scope>NUCLEOTIDE SEQUENCE</scope>
    <source>
        <strain evidence="8">TK_1</strain>
    </source>
</reference>
<dbReference type="PANTHER" id="PTHR23502:SF74">
    <property type="entry name" value="MAJOR FACILITATOR SUPERFAMILY (MFS) PROFILE DOMAIN-CONTAINING PROTEIN"/>
    <property type="match status" value="1"/>
</dbReference>